<dbReference type="InterPro" id="IPR006015">
    <property type="entry name" value="Universal_stress_UspA"/>
</dbReference>
<evidence type="ECO:0000256" key="1">
    <source>
        <dbReference type="SAM" id="MobiDB-lite"/>
    </source>
</evidence>
<dbReference type="InterPro" id="IPR006016">
    <property type="entry name" value="UspA"/>
</dbReference>
<dbReference type="GeneID" id="28998204"/>
<reference evidence="4" key="1">
    <citation type="submission" date="2015-06" db="EMBL/GenBank/DDBJ databases">
        <title>Expansion of signal transduction pathways in fungi by whole-genome duplication.</title>
        <authorList>
            <consortium name="DOE Joint Genome Institute"/>
            <person name="Corrochano L.M."/>
            <person name="Kuo A."/>
            <person name="Marcet-Houben M."/>
            <person name="Polaino S."/>
            <person name="Salamov A."/>
            <person name="Villalobos J.M."/>
            <person name="Alvarez M.I."/>
            <person name="Avalos J."/>
            <person name="Benito E.P."/>
            <person name="Benoit I."/>
            <person name="Burger G."/>
            <person name="Camino L.P."/>
            <person name="Canovas D."/>
            <person name="Cerda-Olmedo E."/>
            <person name="Cheng J.-F."/>
            <person name="Dominguez A."/>
            <person name="Elias M."/>
            <person name="Eslava A.P."/>
            <person name="Glaser F."/>
            <person name="Grimwood J."/>
            <person name="Gutierrez G."/>
            <person name="Heitman J."/>
            <person name="Henrissat B."/>
            <person name="Iturriaga E.A."/>
            <person name="Lang B.F."/>
            <person name="Lavin J.L."/>
            <person name="Lee S."/>
            <person name="Li W."/>
            <person name="Lindquist E."/>
            <person name="Lopez-Garcia S."/>
            <person name="Luque E.M."/>
            <person name="Marcos A.T."/>
            <person name="Martin J."/>
            <person name="McCluskey K."/>
            <person name="Medina H.R."/>
            <person name="Miralles-Duran A."/>
            <person name="Miyazaki A."/>
            <person name="Munoz-Torres E."/>
            <person name="Oguiza J.A."/>
            <person name="Ohm R."/>
            <person name="Olmedo M."/>
            <person name="Orejas M."/>
            <person name="Ortiz-Castellanos L."/>
            <person name="Pisabarro A.G."/>
            <person name="Rodriguez-Romero J."/>
            <person name="Ruiz-Herrera J."/>
            <person name="Ruiz-Vazquez R."/>
            <person name="Sanz C."/>
            <person name="Schackwitz W."/>
            <person name="Schmutz J."/>
            <person name="Shahriari M."/>
            <person name="Shelest E."/>
            <person name="Silva-Franco F."/>
            <person name="Soanes D."/>
            <person name="Syed K."/>
            <person name="Tagua V.G."/>
            <person name="Talbot N.J."/>
            <person name="Thon M."/>
            <person name="De vries R.P."/>
            <person name="Wiebenga A."/>
            <person name="Yadav J.S."/>
            <person name="Braun E.L."/>
            <person name="Baker S."/>
            <person name="Garre V."/>
            <person name="Horwitz B."/>
            <person name="Torres-Martinez S."/>
            <person name="Idnurm A."/>
            <person name="Herrera-Estrella A."/>
            <person name="Gabaldon T."/>
            <person name="Grigoriev I.V."/>
        </authorList>
    </citation>
    <scope>NUCLEOTIDE SEQUENCE [LARGE SCALE GENOMIC DNA]</scope>
    <source>
        <strain evidence="4">NRRL 1555(-)</strain>
    </source>
</reference>
<dbReference type="PANTHER" id="PTHR46100">
    <property type="entry name" value="IMP2'P"/>
    <property type="match status" value="1"/>
</dbReference>
<dbReference type="Gene3D" id="3.40.50.620">
    <property type="entry name" value="HUPs"/>
    <property type="match status" value="1"/>
</dbReference>
<accession>A0A162WG78</accession>
<feature type="compositionally biased region" description="Acidic residues" evidence="1">
    <location>
        <begin position="34"/>
        <end position="45"/>
    </location>
</feature>
<dbReference type="PANTHER" id="PTHR46100:SF4">
    <property type="entry name" value="USPA DOMAIN-CONTAINING PROTEIN"/>
    <property type="match status" value="1"/>
</dbReference>
<dbReference type="PRINTS" id="PR01438">
    <property type="entry name" value="UNVRSLSTRESS"/>
</dbReference>
<feature type="compositionally biased region" description="Acidic residues" evidence="1">
    <location>
        <begin position="93"/>
        <end position="106"/>
    </location>
</feature>
<dbReference type="InterPro" id="IPR014729">
    <property type="entry name" value="Rossmann-like_a/b/a_fold"/>
</dbReference>
<name>A0A162WG78_PHYB8</name>
<proteinExistence type="predicted"/>
<feature type="compositionally biased region" description="Low complexity" evidence="1">
    <location>
        <begin position="47"/>
        <end position="57"/>
    </location>
</feature>
<feature type="region of interest" description="Disordered" evidence="1">
    <location>
        <begin position="1"/>
        <end position="66"/>
    </location>
</feature>
<dbReference type="InParanoid" id="A0A162WG78"/>
<dbReference type="Proteomes" id="UP000077315">
    <property type="component" value="Unassembled WGS sequence"/>
</dbReference>
<sequence length="359" mass="40278">MSTSSPQPKETPKSNPEYPFPTEEPIRRPWLKEELDDINTVDDESSSSKTSPTSSEEGIVLQNVLPSHQDFSQVDMLWDEMTDIQARQRSDSDSTDESDWDEEDEELLKRTESNRVIPPEEGEETTGPTADLKRIVSVRQRLLSEQRHLLVFTDPEIVVEPSRATFTLYYGVRPAGSGTNSRKPRSYFVACDFSEESFYAIEWTIGTMMRDGDRLYVTTVVNREDNPDAAQIDGMTPSGELESAAGIVTEKVKGYMAKMLLFDIKVSVFAVSGRVKDVLKQMIRELTLTMVVCGSRGRSTMKGLLMGSISTYLVHKSPVPVTVIRPQKFKQKQKKHHVAAASLSESVKTGHLHVDELAN</sequence>
<feature type="domain" description="UspA" evidence="2">
    <location>
        <begin position="189"/>
        <end position="325"/>
    </location>
</feature>
<dbReference type="OrthoDB" id="843225at2759"/>
<dbReference type="CDD" id="cd23659">
    <property type="entry name" value="USP_At3g01520-like"/>
    <property type="match status" value="1"/>
</dbReference>
<gene>
    <name evidence="3" type="ORF">PHYBLDRAFT_174648</name>
</gene>
<dbReference type="Pfam" id="PF00582">
    <property type="entry name" value="Usp"/>
    <property type="match status" value="1"/>
</dbReference>
<dbReference type="AlphaFoldDB" id="A0A162WG78"/>
<organism evidence="3 4">
    <name type="scientific">Phycomyces blakesleeanus (strain ATCC 8743b / DSM 1359 / FGSC 10004 / NBRC 33097 / NRRL 1555)</name>
    <dbReference type="NCBI Taxonomy" id="763407"/>
    <lineage>
        <taxon>Eukaryota</taxon>
        <taxon>Fungi</taxon>
        <taxon>Fungi incertae sedis</taxon>
        <taxon>Mucoromycota</taxon>
        <taxon>Mucoromycotina</taxon>
        <taxon>Mucoromycetes</taxon>
        <taxon>Mucorales</taxon>
        <taxon>Phycomycetaceae</taxon>
        <taxon>Phycomyces</taxon>
    </lineage>
</organism>
<dbReference type="RefSeq" id="XP_018284975.1">
    <property type="nucleotide sequence ID" value="XM_018437298.1"/>
</dbReference>
<dbReference type="STRING" id="763407.A0A162WG78"/>
<dbReference type="SUPFAM" id="SSF52402">
    <property type="entry name" value="Adenine nucleotide alpha hydrolases-like"/>
    <property type="match status" value="1"/>
</dbReference>
<evidence type="ECO:0000259" key="2">
    <source>
        <dbReference type="Pfam" id="PF00582"/>
    </source>
</evidence>
<feature type="compositionally biased region" description="Basic and acidic residues" evidence="1">
    <location>
        <begin position="24"/>
        <end position="33"/>
    </location>
</feature>
<dbReference type="VEuPathDB" id="FungiDB:PHYBLDRAFT_174648"/>
<dbReference type="EMBL" id="KV441026">
    <property type="protein sequence ID" value="OAD66935.1"/>
    <property type="molecule type" value="Genomic_DNA"/>
</dbReference>
<evidence type="ECO:0000313" key="4">
    <source>
        <dbReference type="Proteomes" id="UP000077315"/>
    </source>
</evidence>
<feature type="region of interest" description="Disordered" evidence="1">
    <location>
        <begin position="85"/>
        <end position="130"/>
    </location>
</feature>
<protein>
    <recommendedName>
        <fullName evidence="2">UspA domain-containing protein</fullName>
    </recommendedName>
</protein>
<keyword evidence="4" id="KW-1185">Reference proteome</keyword>
<evidence type="ECO:0000313" key="3">
    <source>
        <dbReference type="EMBL" id="OAD66935.1"/>
    </source>
</evidence>